<dbReference type="Pfam" id="PF01683">
    <property type="entry name" value="EB"/>
    <property type="match status" value="1"/>
</dbReference>
<dbReference type="Proteomes" id="UP000035682">
    <property type="component" value="Unplaced"/>
</dbReference>
<dbReference type="EMBL" id="LN609529">
    <property type="protein sequence ID" value="CEF65723.1"/>
    <property type="molecule type" value="Genomic_DNA"/>
</dbReference>
<evidence type="ECO:0000313" key="5">
    <source>
        <dbReference type="WBParaSite" id="SRAE_2000039900.1"/>
    </source>
</evidence>
<feature type="domain" description="BPTI/Kunitz inhibitor" evidence="2">
    <location>
        <begin position="335"/>
        <end position="387"/>
    </location>
</feature>
<feature type="signal peptide" evidence="1">
    <location>
        <begin position="1"/>
        <end position="17"/>
    </location>
</feature>
<proteinExistence type="predicted"/>
<reference evidence="3 4" key="1">
    <citation type="submission" date="2014-09" db="EMBL/GenBank/DDBJ databases">
        <authorList>
            <person name="Martin A.A."/>
        </authorList>
    </citation>
    <scope>NUCLEOTIDE SEQUENCE</scope>
    <source>
        <strain evidence="4">ED321</strain>
        <strain evidence="3">ED321 Heterogonic</strain>
    </source>
</reference>
<dbReference type="InterPro" id="IPR020901">
    <property type="entry name" value="Prtase_inh_Kunz-CS"/>
</dbReference>
<protein>
    <submittedName>
        <fullName evidence="3">Proteinase inhibitor I2, Kunitz metazoa domain and EB domain and Cysteine-rich repeat-containing protein</fullName>
    </submittedName>
</protein>
<feature type="chain" id="PRO_5015030669" evidence="1">
    <location>
        <begin position="18"/>
        <end position="586"/>
    </location>
</feature>
<dbReference type="OrthoDB" id="5870466at2759"/>
<evidence type="ECO:0000256" key="1">
    <source>
        <dbReference type="SAM" id="SignalP"/>
    </source>
</evidence>
<dbReference type="AlphaFoldDB" id="A0A090LCA6"/>
<accession>A0A090LCA6</accession>
<dbReference type="InterPro" id="IPR006150">
    <property type="entry name" value="Cys_repeat_1"/>
</dbReference>
<organism evidence="3">
    <name type="scientific">Strongyloides ratti</name>
    <name type="common">Parasitic roundworm</name>
    <dbReference type="NCBI Taxonomy" id="34506"/>
    <lineage>
        <taxon>Eukaryota</taxon>
        <taxon>Metazoa</taxon>
        <taxon>Ecdysozoa</taxon>
        <taxon>Nematoda</taxon>
        <taxon>Chromadorea</taxon>
        <taxon>Rhabditida</taxon>
        <taxon>Tylenchina</taxon>
        <taxon>Panagrolaimomorpha</taxon>
        <taxon>Strongyloidoidea</taxon>
        <taxon>Strongyloididae</taxon>
        <taxon>Strongyloides</taxon>
    </lineage>
</organism>
<dbReference type="RefSeq" id="XP_024504923.1">
    <property type="nucleotide sequence ID" value="XM_024651224.1"/>
</dbReference>
<dbReference type="CTD" id="36378087"/>
<name>A0A090LCA6_STRRB</name>
<dbReference type="InterPro" id="IPR053014">
    <property type="entry name" value="Cuticle_assoc_divergent"/>
</dbReference>
<dbReference type="InterPro" id="IPR036880">
    <property type="entry name" value="Kunitz_BPTI_sf"/>
</dbReference>
<dbReference type="PROSITE" id="PS50279">
    <property type="entry name" value="BPTI_KUNITZ_2"/>
    <property type="match status" value="3"/>
</dbReference>
<dbReference type="WormBase" id="SRAE_2000039900">
    <property type="protein sequence ID" value="SRP02407"/>
    <property type="gene ID" value="WBGene00260593"/>
</dbReference>
<sequence>MLLFFLILLIIVKISIQKVNDKECVVHEDCPSNGAYCNEGYCKCLKTYVEIDNHCWKSLNPEEYGCFYNEQCNSAWPNATCTLSKCSCPDGEISTKTRYGYVCHKKMHCPFNGDMDILYEGGINIPSKCKIISLPYNKLLQNKFSQFINESKLQYLGCDTNQKMYDCIDEKCCPSPELTCTQPLDYGFSDNSPPVERYYYHKITGSCQKFYFKGNGGNSNNFINKLTCEIYCKNIAVKSISLKIGSNFLFKEKKLITKELLCMDRRELYEFQLNYKEMTLYSHDCEEFCFPLLCPNGKPLRIDGVGNIKCSTNKNCPDSYFCYDKLCCPTPTAICNQKKIEGSKCLINSIKRYFYNIDSESCEAFLYNGCHKNDNNFENIEDCIKTCENVEKVRICPYGKPYQSREGVPLKCKIKSSYNHNTNDQKKNISSINYIAKKVEYNKLNTIMNLSCPKDYYCHNDFNLSEYQICCPTPTFTCKLPIDEGIFCLPTPIIKYFYNFELKQCLPFLFRGCGGNSNRFNTKYECYDYCEKNNFIDKDFSRVYKDTTISNIRRKKISKKSKLPTFEEKIYKLFFKKYSSLINFSN</sequence>
<gene>
    <name evidence="3 5 6" type="ORF">SRAE_2000039900</name>
</gene>
<evidence type="ECO:0000259" key="2">
    <source>
        <dbReference type="PROSITE" id="PS50279"/>
    </source>
</evidence>
<dbReference type="Pfam" id="PF00014">
    <property type="entry name" value="Kunitz_BPTI"/>
    <property type="match status" value="3"/>
</dbReference>
<dbReference type="InterPro" id="IPR002223">
    <property type="entry name" value="Kunitz_BPTI"/>
</dbReference>
<dbReference type="SUPFAM" id="SSF57362">
    <property type="entry name" value="BPTI-like"/>
    <property type="match status" value="3"/>
</dbReference>
<keyword evidence="1" id="KW-0732">Signal</keyword>
<dbReference type="GeneID" id="36378087"/>
<dbReference type="CDD" id="cd00109">
    <property type="entry name" value="Kunitz-type"/>
    <property type="match status" value="2"/>
</dbReference>
<dbReference type="InterPro" id="IPR006149">
    <property type="entry name" value="EB_dom"/>
</dbReference>
<dbReference type="CDD" id="cd22593">
    <property type="entry name" value="Kunitz_conkunitzin"/>
    <property type="match status" value="1"/>
</dbReference>
<dbReference type="STRING" id="34506.A0A090LCA6"/>
<dbReference type="PANTHER" id="PTHR46339">
    <property type="entry name" value="PROTEIN CBG15282-RELATED"/>
    <property type="match status" value="1"/>
</dbReference>
<evidence type="ECO:0000313" key="4">
    <source>
        <dbReference type="Proteomes" id="UP000035682"/>
    </source>
</evidence>
<feature type="domain" description="BPTI/Kunitz inhibitor" evidence="2">
    <location>
        <begin position="180"/>
        <end position="232"/>
    </location>
</feature>
<dbReference type="PANTHER" id="PTHR46339:SF15">
    <property type="entry name" value="CC DOMAIN-CONTAINING PROTEIN"/>
    <property type="match status" value="1"/>
</dbReference>
<dbReference type="GO" id="GO:0004867">
    <property type="term" value="F:serine-type endopeptidase inhibitor activity"/>
    <property type="evidence" value="ECO:0007669"/>
    <property type="project" value="InterPro"/>
</dbReference>
<dbReference type="SMART" id="SM00289">
    <property type="entry name" value="WR1"/>
    <property type="match status" value="1"/>
</dbReference>
<dbReference type="PROSITE" id="PS00280">
    <property type="entry name" value="BPTI_KUNITZ_1"/>
    <property type="match status" value="2"/>
</dbReference>
<evidence type="ECO:0000313" key="3">
    <source>
        <dbReference type="EMBL" id="CEF65723.1"/>
    </source>
</evidence>
<reference evidence="5" key="2">
    <citation type="submission" date="2020-12" db="UniProtKB">
        <authorList>
            <consortium name="WormBaseParasite"/>
        </authorList>
    </citation>
    <scope>IDENTIFICATION</scope>
</reference>
<keyword evidence="4" id="KW-1185">Reference proteome</keyword>
<evidence type="ECO:0000313" key="6">
    <source>
        <dbReference type="WormBase" id="SRAE_2000039900"/>
    </source>
</evidence>
<feature type="domain" description="BPTI/Kunitz inhibitor" evidence="2">
    <location>
        <begin position="478"/>
        <end position="530"/>
    </location>
</feature>
<dbReference type="SMART" id="SM00131">
    <property type="entry name" value="KU"/>
    <property type="match status" value="3"/>
</dbReference>
<dbReference type="WBParaSite" id="SRAE_2000039900.1">
    <property type="protein sequence ID" value="SRAE_2000039900.1"/>
    <property type="gene ID" value="WBGene00260593"/>
</dbReference>
<dbReference type="Gene3D" id="4.10.410.10">
    <property type="entry name" value="Pancreatic trypsin inhibitor Kunitz domain"/>
    <property type="match status" value="3"/>
</dbReference>